<keyword evidence="4" id="KW-1185">Reference proteome</keyword>
<dbReference type="OrthoDB" id="10537343at2759"/>
<accession>A0A9P9IUS2</accession>
<keyword evidence="1" id="KW-0175">Coiled coil</keyword>
<protein>
    <submittedName>
        <fullName evidence="3">Uncharacterized protein</fullName>
    </submittedName>
</protein>
<feature type="compositionally biased region" description="Basic residues" evidence="2">
    <location>
        <begin position="35"/>
        <end position="44"/>
    </location>
</feature>
<name>A0A9P9IUS2_9HYPO</name>
<organism evidence="3 4">
    <name type="scientific">Dactylonectria macrodidyma</name>
    <dbReference type="NCBI Taxonomy" id="307937"/>
    <lineage>
        <taxon>Eukaryota</taxon>
        <taxon>Fungi</taxon>
        <taxon>Dikarya</taxon>
        <taxon>Ascomycota</taxon>
        <taxon>Pezizomycotina</taxon>
        <taxon>Sordariomycetes</taxon>
        <taxon>Hypocreomycetidae</taxon>
        <taxon>Hypocreales</taxon>
        <taxon>Nectriaceae</taxon>
        <taxon>Dactylonectria</taxon>
    </lineage>
</organism>
<evidence type="ECO:0000256" key="1">
    <source>
        <dbReference type="SAM" id="Coils"/>
    </source>
</evidence>
<dbReference type="EMBL" id="JAGMUV010000014">
    <property type="protein sequence ID" value="KAH7134252.1"/>
    <property type="molecule type" value="Genomic_DNA"/>
</dbReference>
<dbReference type="AlphaFoldDB" id="A0A9P9IUS2"/>
<dbReference type="Proteomes" id="UP000738349">
    <property type="component" value="Unassembled WGS sequence"/>
</dbReference>
<proteinExistence type="predicted"/>
<comment type="caution">
    <text evidence="3">The sequence shown here is derived from an EMBL/GenBank/DDBJ whole genome shotgun (WGS) entry which is preliminary data.</text>
</comment>
<feature type="coiled-coil region" evidence="1">
    <location>
        <begin position="109"/>
        <end position="195"/>
    </location>
</feature>
<reference evidence="3" key="1">
    <citation type="journal article" date="2021" name="Nat. Commun.">
        <title>Genetic determinants of endophytism in the Arabidopsis root mycobiome.</title>
        <authorList>
            <person name="Mesny F."/>
            <person name="Miyauchi S."/>
            <person name="Thiergart T."/>
            <person name="Pickel B."/>
            <person name="Atanasova L."/>
            <person name="Karlsson M."/>
            <person name="Huettel B."/>
            <person name="Barry K.W."/>
            <person name="Haridas S."/>
            <person name="Chen C."/>
            <person name="Bauer D."/>
            <person name="Andreopoulos W."/>
            <person name="Pangilinan J."/>
            <person name="LaButti K."/>
            <person name="Riley R."/>
            <person name="Lipzen A."/>
            <person name="Clum A."/>
            <person name="Drula E."/>
            <person name="Henrissat B."/>
            <person name="Kohler A."/>
            <person name="Grigoriev I.V."/>
            <person name="Martin F.M."/>
            <person name="Hacquard S."/>
        </authorList>
    </citation>
    <scope>NUCLEOTIDE SEQUENCE</scope>
    <source>
        <strain evidence="3">MPI-CAGE-AT-0147</strain>
    </source>
</reference>
<evidence type="ECO:0000313" key="3">
    <source>
        <dbReference type="EMBL" id="KAH7134252.1"/>
    </source>
</evidence>
<evidence type="ECO:0000313" key="4">
    <source>
        <dbReference type="Proteomes" id="UP000738349"/>
    </source>
</evidence>
<sequence length="277" mass="30973">MTSELAKVAQENSQNRANAEAGGDVTMSGTISPRRERKQARRQRPSLPLVTELSAKTDHTPQIKSPLGTRPVLQAEDIPTSSYTGGDAMSVDETTRAPLNSLSPPDSEVAKARQEKEYWESEAKRWKDKAGIYAKMAKNVPKLETENQELRTLKKHLLQSTAELNMQLKESDKAKVRAEEELAKLSSDRLVLQKDAQLALERASAEIQFIQEITKFAYKESQNVRQLLDVVKGVVPVPGTVLNANEERKKPRQMMAANIDILNAFEAGQRTNETDRH</sequence>
<feature type="region of interest" description="Disordered" evidence="2">
    <location>
        <begin position="1"/>
        <end position="109"/>
    </location>
</feature>
<evidence type="ECO:0000256" key="2">
    <source>
        <dbReference type="SAM" id="MobiDB-lite"/>
    </source>
</evidence>
<gene>
    <name evidence="3" type="ORF">EDB81DRAFT_887058</name>
</gene>